<gene>
    <name evidence="2" type="ORF">EV644_1348</name>
</gene>
<feature type="region of interest" description="Disordered" evidence="1">
    <location>
        <begin position="191"/>
        <end position="213"/>
    </location>
</feature>
<reference evidence="2 3" key="1">
    <citation type="journal article" date="2015" name="Stand. Genomic Sci.">
        <title>Genomic Encyclopedia of Bacterial and Archaeal Type Strains, Phase III: the genomes of soil and plant-associated and newly described type strains.</title>
        <authorList>
            <person name="Whitman W.B."/>
            <person name="Woyke T."/>
            <person name="Klenk H.P."/>
            <person name="Zhou Y."/>
            <person name="Lilburn T.G."/>
            <person name="Beck B.J."/>
            <person name="De Vos P."/>
            <person name="Vandamme P."/>
            <person name="Eisen J.A."/>
            <person name="Garrity G."/>
            <person name="Hugenholtz P."/>
            <person name="Kyrpides N.C."/>
        </authorList>
    </citation>
    <scope>NUCLEOTIDE SEQUENCE [LARGE SCALE GENOMIC DNA]</scope>
    <source>
        <strain evidence="2 3">VKM Ac-2538</strain>
    </source>
</reference>
<feature type="compositionally biased region" description="Basic residues" evidence="1">
    <location>
        <begin position="191"/>
        <end position="201"/>
    </location>
</feature>
<dbReference type="Proteomes" id="UP000295818">
    <property type="component" value="Unassembled WGS sequence"/>
</dbReference>
<dbReference type="EMBL" id="SLWM01000034">
    <property type="protein sequence ID" value="TCO10260.1"/>
    <property type="molecule type" value="Genomic_DNA"/>
</dbReference>
<evidence type="ECO:0000313" key="2">
    <source>
        <dbReference type="EMBL" id="TCO10260.1"/>
    </source>
</evidence>
<keyword evidence="3" id="KW-1185">Reference proteome</keyword>
<comment type="caution">
    <text evidence="2">The sequence shown here is derived from an EMBL/GenBank/DDBJ whole genome shotgun (WGS) entry which is preliminary data.</text>
</comment>
<accession>A0ABY2B7Q8</accession>
<sequence length="213" mass="22903">MPRGAVATLPFTDDDGTPHDGQSAALSSAVWRWTSRTPPGSSTTCSTRTPANPNGNVVSLLKLVASSTELSRQQPVFRGHEPLPRRQRPRVVPGQDRRAILIAGGAGRWPKCGVASDSAGAVLSTCLDADAHQFYLRSVGQLPTAYRSAAGTVSACPTAGIAPYGVDARRDGPAFLLNPLVEQPTRRTVPRRIVREPHKRQRDSWGHARQNQS</sequence>
<proteinExistence type="predicted"/>
<protein>
    <submittedName>
        <fullName evidence="2">Uncharacterized protein</fullName>
    </submittedName>
</protein>
<organism evidence="2 3">
    <name type="scientific">Kribbella orskensis</name>
    <dbReference type="NCBI Taxonomy" id="2512216"/>
    <lineage>
        <taxon>Bacteria</taxon>
        <taxon>Bacillati</taxon>
        <taxon>Actinomycetota</taxon>
        <taxon>Actinomycetes</taxon>
        <taxon>Propionibacteriales</taxon>
        <taxon>Kribbellaceae</taxon>
        <taxon>Kribbella</taxon>
    </lineage>
</organism>
<name>A0ABY2B7Q8_9ACTN</name>
<evidence type="ECO:0000256" key="1">
    <source>
        <dbReference type="SAM" id="MobiDB-lite"/>
    </source>
</evidence>
<feature type="region of interest" description="Disordered" evidence="1">
    <location>
        <begin position="1"/>
        <end position="23"/>
    </location>
</feature>
<evidence type="ECO:0000313" key="3">
    <source>
        <dbReference type="Proteomes" id="UP000295818"/>
    </source>
</evidence>